<dbReference type="GO" id="GO:0005634">
    <property type="term" value="C:nucleus"/>
    <property type="evidence" value="ECO:0007669"/>
    <property type="project" value="UniProtKB-SubCell"/>
</dbReference>
<evidence type="ECO:0000256" key="3">
    <source>
        <dbReference type="ARBA" id="ARBA00004496"/>
    </source>
</evidence>
<organism evidence="14 15">
    <name type="scientific">Bugula neritina</name>
    <name type="common">Brown bryozoan</name>
    <name type="synonym">Sertularia neritina</name>
    <dbReference type="NCBI Taxonomy" id="10212"/>
    <lineage>
        <taxon>Eukaryota</taxon>
        <taxon>Metazoa</taxon>
        <taxon>Spiralia</taxon>
        <taxon>Lophotrochozoa</taxon>
        <taxon>Bryozoa</taxon>
        <taxon>Gymnolaemata</taxon>
        <taxon>Cheilostomatida</taxon>
        <taxon>Flustrina</taxon>
        <taxon>Buguloidea</taxon>
        <taxon>Bugulidae</taxon>
        <taxon>Bugula</taxon>
    </lineage>
</organism>
<dbReference type="GO" id="GO:0071277">
    <property type="term" value="P:cellular response to calcium ion"/>
    <property type="evidence" value="ECO:0007669"/>
    <property type="project" value="UniProtKB-ARBA"/>
</dbReference>
<comment type="caution">
    <text evidence="14">The sequence shown here is derived from an EMBL/GenBank/DDBJ whole genome shotgun (WGS) entry which is preliminary data.</text>
</comment>
<evidence type="ECO:0000256" key="6">
    <source>
        <dbReference type="ARBA" id="ARBA00022490"/>
    </source>
</evidence>
<name>A0A7J7JZE1_BUGNE</name>
<dbReference type="InterPro" id="IPR010734">
    <property type="entry name" value="Copine_C"/>
</dbReference>
<dbReference type="Pfam" id="PF00168">
    <property type="entry name" value="C2"/>
    <property type="match status" value="1"/>
</dbReference>
<evidence type="ECO:0000256" key="4">
    <source>
        <dbReference type="ARBA" id="ARBA00009048"/>
    </source>
</evidence>
<dbReference type="GO" id="GO:0005737">
    <property type="term" value="C:cytoplasm"/>
    <property type="evidence" value="ECO:0007669"/>
    <property type="project" value="UniProtKB-SubCell"/>
</dbReference>
<keyword evidence="7" id="KW-0479">Metal-binding</keyword>
<comment type="similarity">
    <text evidence="4">Belongs to the copine family.</text>
</comment>
<dbReference type="FunFam" id="2.60.40.150:FF:000042">
    <property type="entry name" value="Copine 3"/>
    <property type="match status" value="1"/>
</dbReference>
<keyword evidence="10" id="KW-0472">Membrane</keyword>
<keyword evidence="6" id="KW-0963">Cytoplasm</keyword>
<feature type="region of interest" description="Disordered" evidence="12">
    <location>
        <begin position="402"/>
        <end position="424"/>
    </location>
</feature>
<evidence type="ECO:0000313" key="15">
    <source>
        <dbReference type="Proteomes" id="UP000593567"/>
    </source>
</evidence>
<keyword evidence="8" id="KW-0677">Repeat</keyword>
<evidence type="ECO:0000256" key="10">
    <source>
        <dbReference type="ARBA" id="ARBA00023136"/>
    </source>
</evidence>
<evidence type="ECO:0000256" key="1">
    <source>
        <dbReference type="ARBA" id="ARBA00004123"/>
    </source>
</evidence>
<feature type="domain" description="C2" evidence="13">
    <location>
        <begin position="1"/>
        <end position="126"/>
    </location>
</feature>
<proteinExistence type="inferred from homology"/>
<dbReference type="SUPFAM" id="SSF53300">
    <property type="entry name" value="vWA-like"/>
    <property type="match status" value="1"/>
</dbReference>
<dbReference type="Proteomes" id="UP000593567">
    <property type="component" value="Unassembled WGS sequence"/>
</dbReference>
<dbReference type="InterPro" id="IPR000008">
    <property type="entry name" value="C2_dom"/>
</dbReference>
<dbReference type="AlphaFoldDB" id="A0A7J7JZE1"/>
<evidence type="ECO:0000313" key="14">
    <source>
        <dbReference type="EMBL" id="KAF6031303.1"/>
    </source>
</evidence>
<dbReference type="EMBL" id="VXIV02001628">
    <property type="protein sequence ID" value="KAF6031303.1"/>
    <property type="molecule type" value="Genomic_DNA"/>
</dbReference>
<dbReference type="InterPro" id="IPR036465">
    <property type="entry name" value="vWFA_dom_sf"/>
</dbReference>
<evidence type="ECO:0000256" key="2">
    <source>
        <dbReference type="ARBA" id="ARBA00004236"/>
    </source>
</evidence>
<evidence type="ECO:0000256" key="5">
    <source>
        <dbReference type="ARBA" id="ARBA00022475"/>
    </source>
</evidence>
<dbReference type="PANTHER" id="PTHR10857:SF106">
    <property type="entry name" value="C2 DOMAIN-CONTAINING PROTEIN"/>
    <property type="match status" value="1"/>
</dbReference>
<dbReference type="InterPro" id="IPR002035">
    <property type="entry name" value="VWF_A"/>
</dbReference>
<accession>A0A7J7JZE1</accession>
<keyword evidence="5" id="KW-1003">Cell membrane</keyword>
<evidence type="ECO:0000256" key="7">
    <source>
        <dbReference type="ARBA" id="ARBA00022723"/>
    </source>
</evidence>
<reference evidence="14" key="1">
    <citation type="submission" date="2020-06" db="EMBL/GenBank/DDBJ databases">
        <title>Draft genome of Bugula neritina, a colonial animal packing powerful symbionts and potential medicines.</title>
        <authorList>
            <person name="Rayko M."/>
        </authorList>
    </citation>
    <scope>NUCLEOTIDE SEQUENCE [LARGE SCALE GENOMIC DNA]</scope>
    <source>
        <strain evidence="14">Kwan_BN1</strain>
    </source>
</reference>
<comment type="subcellular location">
    <subcellularLocation>
        <location evidence="2">Cell membrane</location>
    </subcellularLocation>
    <subcellularLocation>
        <location evidence="3">Cytoplasm</location>
    </subcellularLocation>
    <subcellularLocation>
        <location evidence="1">Nucleus</location>
    </subcellularLocation>
</comment>
<dbReference type="OrthoDB" id="5855668at2759"/>
<evidence type="ECO:0000256" key="9">
    <source>
        <dbReference type="ARBA" id="ARBA00022837"/>
    </source>
</evidence>
<dbReference type="GO" id="GO:0005544">
    <property type="term" value="F:calcium-dependent phospholipid binding"/>
    <property type="evidence" value="ECO:0007669"/>
    <property type="project" value="InterPro"/>
</dbReference>
<dbReference type="GO" id="GO:0005886">
    <property type="term" value="C:plasma membrane"/>
    <property type="evidence" value="ECO:0007669"/>
    <property type="project" value="UniProtKB-SubCell"/>
</dbReference>
<dbReference type="Gene3D" id="2.60.40.150">
    <property type="entry name" value="C2 domain"/>
    <property type="match status" value="1"/>
</dbReference>
<dbReference type="SMART" id="SM00327">
    <property type="entry name" value="VWA"/>
    <property type="match status" value="1"/>
</dbReference>
<keyword evidence="15" id="KW-1185">Reference proteome</keyword>
<evidence type="ECO:0000256" key="8">
    <source>
        <dbReference type="ARBA" id="ARBA00022737"/>
    </source>
</evidence>
<evidence type="ECO:0000256" key="12">
    <source>
        <dbReference type="SAM" id="MobiDB-lite"/>
    </source>
</evidence>
<evidence type="ECO:0000256" key="11">
    <source>
        <dbReference type="ARBA" id="ARBA00023242"/>
    </source>
</evidence>
<dbReference type="PANTHER" id="PTHR10857">
    <property type="entry name" value="COPINE"/>
    <property type="match status" value="1"/>
</dbReference>
<dbReference type="PROSITE" id="PS50004">
    <property type="entry name" value="C2"/>
    <property type="match status" value="1"/>
</dbReference>
<dbReference type="InterPro" id="IPR037768">
    <property type="entry name" value="C2B_Copine"/>
</dbReference>
<dbReference type="SMART" id="SM00239">
    <property type="entry name" value="C2"/>
    <property type="match status" value="1"/>
</dbReference>
<dbReference type="SUPFAM" id="SSF49562">
    <property type="entry name" value="C2 domain (Calcium/lipid-binding domain, CaLB)"/>
    <property type="match status" value="1"/>
</dbReference>
<keyword evidence="9" id="KW-0106">Calcium</keyword>
<dbReference type="CDD" id="cd01459">
    <property type="entry name" value="vWA_copine_like"/>
    <property type="match status" value="1"/>
</dbReference>
<keyword evidence="11" id="KW-0539">Nucleus</keyword>
<dbReference type="Pfam" id="PF07002">
    <property type="entry name" value="Copine"/>
    <property type="match status" value="1"/>
</dbReference>
<gene>
    <name evidence="14" type="ORF">EB796_010391</name>
</gene>
<evidence type="ECO:0000259" key="13">
    <source>
        <dbReference type="PROSITE" id="PS50004"/>
    </source>
</evidence>
<dbReference type="CDD" id="cd04047">
    <property type="entry name" value="C2B_Copine"/>
    <property type="match status" value="1"/>
</dbReference>
<dbReference type="InterPro" id="IPR045052">
    <property type="entry name" value="Copine"/>
</dbReference>
<protein>
    <submittedName>
        <fullName evidence="14">CPNE9</fullName>
    </submittedName>
</protein>
<dbReference type="GO" id="GO:0046872">
    <property type="term" value="F:metal ion binding"/>
    <property type="evidence" value="ECO:0007669"/>
    <property type="project" value="UniProtKB-KW"/>
</dbReference>
<sequence>MFLFLKAVSAEELSSCKEEVHMTLRGEGLDKKDFFGKSDPFLVFYKANEDGLYTITYKTEFIKNTLSPKWRPFTVPVRTLCNGDLDRSIKVECYDWNSNGSHEIIGSFLTNLRELSQRGCSFELINEQRKLKKGKKYKNSGTIFLDDYKSVPVYSFIDYITGGCQLHATMAVDFTASNGNPMDPKSLHFNNPSYPNQYETAIRSVGEIIQDYDSDKLFPALGFGARLPPDGRVSHEFFLNGHTDNPYCEGVEGILSAYKHSLNTVQLYGPTNFAPIINHVARFAMERRGGTDYFILLIITDGIITDMPQTKAAIVNAARLPMSIIIIGVGNADFADMDILDGDDVRVSHNGVEAERDIVQFVPFLEFTAKRPGDTLISTQARLAKEVLAEIPEQFTSYMKARGIKPRPPLERGSSLASGVGLPS</sequence>
<dbReference type="InterPro" id="IPR035892">
    <property type="entry name" value="C2_domain_sf"/>
</dbReference>